<organism evidence="12 13">
    <name type="scientific">Leptomonas seymouri</name>
    <dbReference type="NCBI Taxonomy" id="5684"/>
    <lineage>
        <taxon>Eukaryota</taxon>
        <taxon>Discoba</taxon>
        <taxon>Euglenozoa</taxon>
        <taxon>Kinetoplastea</taxon>
        <taxon>Metakinetoplastina</taxon>
        <taxon>Trypanosomatida</taxon>
        <taxon>Trypanosomatidae</taxon>
        <taxon>Leishmaniinae</taxon>
        <taxon>Leptomonas</taxon>
    </lineage>
</organism>
<dbReference type="Pfam" id="PF00069">
    <property type="entry name" value="Pkinase"/>
    <property type="match status" value="2"/>
</dbReference>
<dbReference type="InterPro" id="IPR030616">
    <property type="entry name" value="Aur-like"/>
</dbReference>
<proteinExistence type="predicted"/>
<keyword evidence="5 7" id="KW-0067">ATP-binding</keyword>
<keyword evidence="2" id="KW-0808">Transferase</keyword>
<dbReference type="SMART" id="SM00220">
    <property type="entry name" value="S_TKc"/>
    <property type="match status" value="1"/>
</dbReference>
<evidence type="ECO:0000256" key="7">
    <source>
        <dbReference type="PIRSR" id="PIRSR630616-2"/>
    </source>
</evidence>
<dbReference type="InterPro" id="IPR017441">
    <property type="entry name" value="Protein_kinase_ATP_BS"/>
</dbReference>
<dbReference type="InterPro" id="IPR011009">
    <property type="entry name" value="Kinase-like_dom_sf"/>
</dbReference>
<feature type="cross-link" description="Glycyl lysine isopeptide (Lys-Gly) (interchain with G-Cter in SUMO2)" evidence="8">
    <location>
        <position position="350"/>
    </location>
</feature>
<dbReference type="InterPro" id="IPR008271">
    <property type="entry name" value="Ser/Thr_kinase_AS"/>
</dbReference>
<feature type="compositionally biased region" description="Low complexity" evidence="10">
    <location>
        <begin position="172"/>
        <end position="181"/>
    </location>
</feature>
<dbReference type="GO" id="GO:0004674">
    <property type="term" value="F:protein serine/threonine kinase activity"/>
    <property type="evidence" value="ECO:0007669"/>
    <property type="project" value="UniProtKB-KW"/>
</dbReference>
<dbReference type="FunFam" id="3.30.200.20:FF:000042">
    <property type="entry name" value="Aurora kinase A"/>
    <property type="match status" value="1"/>
</dbReference>
<dbReference type="PROSITE" id="PS50011">
    <property type="entry name" value="PROTEIN_KINASE_DOM"/>
    <property type="match status" value="1"/>
</dbReference>
<dbReference type="SUPFAM" id="SSF56112">
    <property type="entry name" value="Protein kinase-like (PK-like)"/>
    <property type="match status" value="1"/>
</dbReference>
<keyword evidence="3 7" id="KW-0547">Nucleotide-binding</keyword>
<gene>
    <name evidence="12" type="ORF">ABL78_3370</name>
</gene>
<dbReference type="EMBL" id="LJSK01000083">
    <property type="protein sequence ID" value="KPI87527.1"/>
    <property type="molecule type" value="Genomic_DNA"/>
</dbReference>
<keyword evidence="13" id="KW-1185">Reference proteome</keyword>
<protein>
    <recommendedName>
        <fullName evidence="11">Protein kinase domain-containing protein</fullName>
    </recommendedName>
</protein>
<keyword evidence="4" id="KW-0418">Kinase</keyword>
<accession>A0A0N0P6T0</accession>
<evidence type="ECO:0000256" key="8">
    <source>
        <dbReference type="PIRSR" id="PIRSR630616-3"/>
    </source>
</evidence>
<dbReference type="OMA" id="DFQHEEV"/>
<feature type="binding site" evidence="7">
    <location>
        <begin position="352"/>
        <end position="353"/>
    </location>
    <ligand>
        <name>ATP</name>
        <dbReference type="ChEBI" id="CHEBI:30616"/>
    </ligand>
</feature>
<dbReference type="Proteomes" id="UP000038009">
    <property type="component" value="Unassembled WGS sequence"/>
</dbReference>
<feature type="region of interest" description="Disordered" evidence="10">
    <location>
        <begin position="160"/>
        <end position="187"/>
    </location>
</feature>
<dbReference type="VEuPathDB" id="TriTrypDB:Lsey_0083_0010"/>
<dbReference type="InterPro" id="IPR000719">
    <property type="entry name" value="Prot_kinase_dom"/>
</dbReference>
<evidence type="ECO:0000256" key="2">
    <source>
        <dbReference type="ARBA" id="ARBA00022679"/>
    </source>
</evidence>
<evidence type="ECO:0000256" key="9">
    <source>
        <dbReference type="PROSITE-ProRule" id="PRU10141"/>
    </source>
</evidence>
<dbReference type="PROSITE" id="PS00107">
    <property type="entry name" value="PROTEIN_KINASE_ATP"/>
    <property type="match status" value="1"/>
</dbReference>
<feature type="region of interest" description="Disordered" evidence="10">
    <location>
        <begin position="120"/>
        <end position="141"/>
    </location>
</feature>
<evidence type="ECO:0000256" key="3">
    <source>
        <dbReference type="ARBA" id="ARBA00022741"/>
    </source>
</evidence>
<evidence type="ECO:0000259" key="11">
    <source>
        <dbReference type="PROSITE" id="PS50011"/>
    </source>
</evidence>
<evidence type="ECO:0000256" key="4">
    <source>
        <dbReference type="ARBA" id="ARBA00022777"/>
    </source>
</evidence>
<keyword evidence="1" id="KW-0723">Serine/threonine-protein kinase</keyword>
<dbReference type="PROSITE" id="PS00108">
    <property type="entry name" value="PROTEIN_KINASE_ST"/>
    <property type="match status" value="1"/>
</dbReference>
<sequence length="547" mass="60532">MLGTRRGCDGVPVSPPLEEVPARENRALRSSSPQLRTAVKTAVPLVIHQHSNHSPKLRLREEHSVNASYPGPIKEMYGSAHALCHDTERLYAPAAKRTRADQPPLHEIPLPTQSAAFALSAAAHRPASRPPPSVAFSTSHRQREIAAIRKQMVSVDAHADADPTDFSRNGEESASSQGSSADLPHSPTSELLAATATNSPTDYPAPPPKHQRIRQHELHASDFQHEEVLGEGSYSLVSLATHRASGLLFALKEIDRVRVQCLQLESQLQWEINVQRTLRHPNMVRLYSYFITPSCISLVLEYCRGGTLLHQLKAAPHGRLTEQQASRYTRHVAKALAYLHDLGVAHRDLKLENVLIDEDGVAKLADFGWSRPVGSCHAHPKGAEKDQDLMRAKNDETEGQAVGATHAAGCDALEVHQTRDNNMREDGELEGRRTVCGTLDYLSPEMVSGQTHTFKTDVWSLGVMLVEMLTGVPPFYKDSTQQTLHAIRFETPNLCGASSQEKHDCPVLSAGALSLIDAMLQKDPARRPSMRELLHHPWLQKRMYFVH</sequence>
<reference evidence="12 13" key="1">
    <citation type="journal article" date="2015" name="PLoS Pathog.">
        <title>Leptomonas seymouri: Adaptations to the Dixenous Life Cycle Analyzed by Genome Sequencing, Transcriptome Profiling and Co-infection with Leishmania donovani.</title>
        <authorList>
            <person name="Kraeva N."/>
            <person name="Butenko A."/>
            <person name="Hlavacova J."/>
            <person name="Kostygov A."/>
            <person name="Myskova J."/>
            <person name="Grybchuk D."/>
            <person name="Lestinova T."/>
            <person name="Votypka J."/>
            <person name="Volf P."/>
            <person name="Opperdoes F."/>
            <person name="Flegontov P."/>
            <person name="Lukes J."/>
            <person name="Yurchenko V."/>
        </authorList>
    </citation>
    <scope>NUCLEOTIDE SEQUENCE [LARGE SCALE GENOMIC DNA]</scope>
    <source>
        <strain evidence="12 13">ATCC 30220</strain>
    </source>
</reference>
<feature type="active site" description="Proton acceptor" evidence="6">
    <location>
        <position position="348"/>
    </location>
</feature>
<evidence type="ECO:0000256" key="5">
    <source>
        <dbReference type="ARBA" id="ARBA00022840"/>
    </source>
</evidence>
<dbReference type="AlphaFoldDB" id="A0A0N0P6T0"/>
<dbReference type="OrthoDB" id="377346at2759"/>
<feature type="domain" description="Protein kinase" evidence="11">
    <location>
        <begin position="223"/>
        <end position="539"/>
    </location>
</feature>
<comment type="caution">
    <text evidence="12">The sequence shown here is derived from an EMBL/GenBank/DDBJ whole genome shotgun (WGS) entry which is preliminary data.</text>
</comment>
<evidence type="ECO:0000256" key="10">
    <source>
        <dbReference type="SAM" id="MobiDB-lite"/>
    </source>
</evidence>
<name>A0A0N0P6T0_LEPSE</name>
<dbReference type="GO" id="GO:0005524">
    <property type="term" value="F:ATP binding"/>
    <property type="evidence" value="ECO:0007669"/>
    <property type="project" value="UniProtKB-UniRule"/>
</dbReference>
<evidence type="ECO:0000256" key="1">
    <source>
        <dbReference type="ARBA" id="ARBA00022527"/>
    </source>
</evidence>
<evidence type="ECO:0000256" key="6">
    <source>
        <dbReference type="PIRSR" id="PIRSR630616-1"/>
    </source>
</evidence>
<feature type="region of interest" description="Disordered" evidence="10">
    <location>
        <begin position="1"/>
        <end position="34"/>
    </location>
</feature>
<dbReference type="PANTHER" id="PTHR24350">
    <property type="entry name" value="SERINE/THREONINE-PROTEIN KINASE IAL-RELATED"/>
    <property type="match status" value="1"/>
</dbReference>
<feature type="binding site" evidence="7">
    <location>
        <position position="366"/>
    </location>
    <ligand>
        <name>ATP</name>
        <dbReference type="ChEBI" id="CHEBI:30616"/>
    </ligand>
</feature>
<dbReference type="Gene3D" id="3.30.200.20">
    <property type="entry name" value="Phosphorylase Kinase, domain 1"/>
    <property type="match status" value="1"/>
</dbReference>
<feature type="binding site" evidence="7 9">
    <location>
        <position position="252"/>
    </location>
    <ligand>
        <name>ATP</name>
        <dbReference type="ChEBI" id="CHEBI:30616"/>
    </ligand>
</feature>
<evidence type="ECO:0000313" key="13">
    <source>
        <dbReference type="Proteomes" id="UP000038009"/>
    </source>
</evidence>
<dbReference type="Gene3D" id="1.10.510.10">
    <property type="entry name" value="Transferase(Phosphotransferase) domain 1"/>
    <property type="match status" value="1"/>
</dbReference>
<evidence type="ECO:0000313" key="12">
    <source>
        <dbReference type="EMBL" id="KPI87527.1"/>
    </source>
</evidence>